<feature type="transmembrane region" description="Helical" evidence="1">
    <location>
        <begin position="105"/>
        <end position="124"/>
    </location>
</feature>
<keyword evidence="1" id="KW-0812">Transmembrane</keyword>
<dbReference type="EMBL" id="LITU01000069">
    <property type="protein sequence ID" value="KOY14769.1"/>
    <property type="molecule type" value="Genomic_DNA"/>
</dbReference>
<protein>
    <submittedName>
        <fullName evidence="2">Uncharacterized protein</fullName>
    </submittedName>
</protein>
<sequence>MLSIFYHRQNLIKICRGLVEEMRISVTLSLVILFAGICSILLVFQGHREWSFFSFGLGVVLHALRPKPIKGEAFSQSIHSLSQLVTFGTVPGIMLNNTALSPNSFFVWVCIGIFVSACAIQLTHKNMRFPSKVNKRMSVAAGGSLLAMYALFVAKYSIILTTLFVLLLSLLIVFPIRERNYRM</sequence>
<name>A0A0M9BM40_9BACL</name>
<keyword evidence="1" id="KW-0472">Membrane</keyword>
<dbReference type="AlphaFoldDB" id="A0A0M9BM40"/>
<dbReference type="PATRIC" id="fig|1705561.3.peg.4108"/>
<dbReference type="Proteomes" id="UP000037688">
    <property type="component" value="Unassembled WGS sequence"/>
</dbReference>
<keyword evidence="3" id="KW-1185">Reference proteome</keyword>
<gene>
    <name evidence="2" type="ORF">AMS66_19745</name>
</gene>
<proteinExistence type="predicted"/>
<accession>A0A0M9BM40</accession>
<evidence type="ECO:0000256" key="1">
    <source>
        <dbReference type="SAM" id="Phobius"/>
    </source>
</evidence>
<evidence type="ECO:0000313" key="3">
    <source>
        <dbReference type="Proteomes" id="UP000037688"/>
    </source>
</evidence>
<feature type="transmembrane region" description="Helical" evidence="1">
    <location>
        <begin position="136"/>
        <end position="152"/>
    </location>
</feature>
<keyword evidence="1" id="KW-1133">Transmembrane helix</keyword>
<organism evidence="2 3">
    <name type="scientific">Paenibacillus xylanivorans</name>
    <dbReference type="NCBI Taxonomy" id="1705561"/>
    <lineage>
        <taxon>Bacteria</taxon>
        <taxon>Bacillati</taxon>
        <taxon>Bacillota</taxon>
        <taxon>Bacilli</taxon>
        <taxon>Bacillales</taxon>
        <taxon>Paenibacillaceae</taxon>
        <taxon>Paenibacillus</taxon>
    </lineage>
</organism>
<evidence type="ECO:0000313" key="2">
    <source>
        <dbReference type="EMBL" id="KOY14769.1"/>
    </source>
</evidence>
<feature type="transmembrane region" description="Helical" evidence="1">
    <location>
        <begin position="21"/>
        <end position="44"/>
    </location>
</feature>
<dbReference type="OrthoDB" id="9777147at2"/>
<dbReference type="RefSeq" id="WP_053782429.1">
    <property type="nucleotide sequence ID" value="NZ_LITU01000069.1"/>
</dbReference>
<reference evidence="2 3" key="1">
    <citation type="submission" date="2015-08" db="EMBL/GenBank/DDBJ databases">
        <title>Draft genome sequence of cellulolytic and xylanolytic Paenibacillus sp. A59, isolated from a decaying forest soil from Patagonia, Argentina.</title>
        <authorList>
            <person name="Ghio S."/>
            <person name="Caceres A.M."/>
            <person name="Talia P."/>
            <person name="Grasso D."/>
            <person name="Campos E."/>
        </authorList>
    </citation>
    <scope>NUCLEOTIDE SEQUENCE [LARGE SCALE GENOMIC DNA]</scope>
    <source>
        <strain evidence="2 3">A59</strain>
    </source>
</reference>
<comment type="caution">
    <text evidence="2">The sequence shown here is derived from an EMBL/GenBank/DDBJ whole genome shotgun (WGS) entry which is preliminary data.</text>
</comment>
<feature type="transmembrane region" description="Helical" evidence="1">
    <location>
        <begin position="158"/>
        <end position="176"/>
    </location>
</feature>